<evidence type="ECO:0000256" key="2">
    <source>
        <dbReference type="ARBA" id="ARBA00009547"/>
    </source>
</evidence>
<keyword evidence="9" id="KW-0325">Glycoprotein</keyword>
<evidence type="ECO:0000256" key="9">
    <source>
        <dbReference type="ARBA" id="ARBA00023180"/>
    </source>
</evidence>
<evidence type="ECO:0000313" key="11">
    <source>
        <dbReference type="EMBL" id="PKU85904.1"/>
    </source>
</evidence>
<accession>A0A2I0XDD5</accession>
<keyword evidence="8" id="KW-1015">Disulfide bond</keyword>
<sequence>MIVISMGKIIFPMMALLVLALVPEAQSWSKEGHMLTCKIAQELLEEDAAEAVKNLLPRYVEGDLSKLCTWPDQIRLWYKYRWSSPLHFIDTPDGDCSFNYARDCHDQHGNEDMCVAGAVRNFTEQLMHYREGSSDRRYNLTESLLFLSHFMGDIHQVWDRDIILQAMSKYYEKDLDVFLKDLQKNLTTGMWSNEIPSWVDCEDLSSCTDEYAAESIGLACDWGYKNVTNGETLADEYFDSRLPVVMKRIAQGGVRLAMILNRVFGGEEEEEIPWPT</sequence>
<evidence type="ECO:0000256" key="5">
    <source>
        <dbReference type="ARBA" id="ARBA00022723"/>
    </source>
</evidence>
<dbReference type="GO" id="GO:0046872">
    <property type="term" value="F:metal ion binding"/>
    <property type="evidence" value="ECO:0007669"/>
    <property type="project" value="UniProtKB-KW"/>
</dbReference>
<feature type="signal peptide" evidence="10">
    <location>
        <begin position="1"/>
        <end position="27"/>
    </location>
</feature>
<protein>
    <recommendedName>
        <fullName evidence="3">Aspergillus nuclease S1</fullName>
        <ecNumber evidence="3">3.1.30.1</ecNumber>
    </recommendedName>
</protein>
<feature type="chain" id="PRO_5014150108" description="Aspergillus nuclease S1" evidence="10">
    <location>
        <begin position="28"/>
        <end position="276"/>
    </location>
</feature>
<evidence type="ECO:0000256" key="1">
    <source>
        <dbReference type="ARBA" id="ARBA00000245"/>
    </source>
</evidence>
<dbReference type="PANTHER" id="PTHR33146:SF14">
    <property type="entry name" value="ENDONUCLEASE 1"/>
    <property type="match status" value="1"/>
</dbReference>
<comment type="similarity">
    <text evidence="2">Belongs to the nuclease type I family.</text>
</comment>
<dbReference type="Gene3D" id="1.10.575.10">
    <property type="entry name" value="P1 Nuclease"/>
    <property type="match status" value="2"/>
</dbReference>
<dbReference type="STRING" id="906689.A0A2I0XDD5"/>
<dbReference type="EC" id="3.1.30.1" evidence="3"/>
<dbReference type="EMBL" id="KZ501955">
    <property type="protein sequence ID" value="PKU85904.1"/>
    <property type="molecule type" value="Genomic_DNA"/>
</dbReference>
<comment type="catalytic activity">
    <reaction evidence="1">
        <text>Endonucleolytic cleavage to 5'-phosphomononucleotide and 5'-phosphooligonucleotide end-products.</text>
        <dbReference type="EC" id="3.1.30.1"/>
    </reaction>
</comment>
<dbReference type="GO" id="GO:0004521">
    <property type="term" value="F:RNA endonuclease activity"/>
    <property type="evidence" value="ECO:0007669"/>
    <property type="project" value="UniProtKB-ARBA"/>
</dbReference>
<evidence type="ECO:0000256" key="10">
    <source>
        <dbReference type="SAM" id="SignalP"/>
    </source>
</evidence>
<reference evidence="11 12" key="2">
    <citation type="journal article" date="2017" name="Nature">
        <title>The Apostasia genome and the evolution of orchids.</title>
        <authorList>
            <person name="Zhang G.Q."/>
            <person name="Liu K.W."/>
            <person name="Li Z."/>
            <person name="Lohaus R."/>
            <person name="Hsiao Y.Y."/>
            <person name="Niu S.C."/>
            <person name="Wang J.Y."/>
            <person name="Lin Y.C."/>
            <person name="Xu Q."/>
            <person name="Chen L.J."/>
            <person name="Yoshida K."/>
            <person name="Fujiwara S."/>
            <person name="Wang Z.W."/>
            <person name="Zhang Y.Q."/>
            <person name="Mitsuda N."/>
            <person name="Wang M."/>
            <person name="Liu G.H."/>
            <person name="Pecoraro L."/>
            <person name="Huang H.X."/>
            <person name="Xiao X.J."/>
            <person name="Lin M."/>
            <person name="Wu X.Y."/>
            <person name="Wu W.L."/>
            <person name="Chen Y.Y."/>
            <person name="Chang S.B."/>
            <person name="Sakamoto S."/>
            <person name="Ohme-Takagi M."/>
            <person name="Yagi M."/>
            <person name="Zeng S.J."/>
            <person name="Shen C.Y."/>
            <person name="Yeh C.M."/>
            <person name="Luo Y.B."/>
            <person name="Tsai W.C."/>
            <person name="Van de Peer Y."/>
            <person name="Liu Z.J."/>
        </authorList>
    </citation>
    <scope>NUCLEOTIDE SEQUENCE [LARGE SCALE GENOMIC DNA]</scope>
    <source>
        <tissue evidence="11">The whole plant</tissue>
    </source>
</reference>
<name>A0A2I0XDD5_9ASPA</name>
<dbReference type="GO" id="GO:0006308">
    <property type="term" value="P:DNA catabolic process"/>
    <property type="evidence" value="ECO:0007669"/>
    <property type="project" value="InterPro"/>
</dbReference>
<reference evidence="11 12" key="1">
    <citation type="journal article" date="2016" name="Sci. Rep.">
        <title>The Dendrobium catenatum Lindl. genome sequence provides insights into polysaccharide synthase, floral development and adaptive evolution.</title>
        <authorList>
            <person name="Zhang G.Q."/>
            <person name="Xu Q."/>
            <person name="Bian C."/>
            <person name="Tsai W.C."/>
            <person name="Yeh C.M."/>
            <person name="Liu K.W."/>
            <person name="Yoshida K."/>
            <person name="Zhang L.S."/>
            <person name="Chang S.B."/>
            <person name="Chen F."/>
            <person name="Shi Y."/>
            <person name="Su Y.Y."/>
            <person name="Zhang Y.Q."/>
            <person name="Chen L.J."/>
            <person name="Yin Y."/>
            <person name="Lin M."/>
            <person name="Huang H."/>
            <person name="Deng H."/>
            <person name="Wang Z.W."/>
            <person name="Zhu S.L."/>
            <person name="Zhao X."/>
            <person name="Deng C."/>
            <person name="Niu S.C."/>
            <person name="Huang J."/>
            <person name="Wang M."/>
            <person name="Liu G.H."/>
            <person name="Yang H.J."/>
            <person name="Xiao X.J."/>
            <person name="Hsiao Y.Y."/>
            <person name="Wu W.L."/>
            <person name="Chen Y.Y."/>
            <person name="Mitsuda N."/>
            <person name="Ohme-Takagi M."/>
            <person name="Luo Y.B."/>
            <person name="Van de Peer Y."/>
            <person name="Liu Z.J."/>
        </authorList>
    </citation>
    <scope>NUCLEOTIDE SEQUENCE [LARGE SCALE GENOMIC DNA]</scope>
    <source>
        <tissue evidence="11">The whole plant</tissue>
    </source>
</reference>
<evidence type="ECO:0000256" key="3">
    <source>
        <dbReference type="ARBA" id="ARBA00012562"/>
    </source>
</evidence>
<dbReference type="Pfam" id="PF02265">
    <property type="entry name" value="S1-P1_nuclease"/>
    <property type="match status" value="1"/>
</dbReference>
<evidence type="ECO:0000256" key="8">
    <source>
        <dbReference type="ARBA" id="ARBA00023157"/>
    </source>
</evidence>
<evidence type="ECO:0000256" key="6">
    <source>
        <dbReference type="ARBA" id="ARBA00022759"/>
    </source>
</evidence>
<keyword evidence="5" id="KW-0479">Metal-binding</keyword>
<evidence type="ECO:0000313" key="12">
    <source>
        <dbReference type="Proteomes" id="UP000233837"/>
    </source>
</evidence>
<keyword evidence="10" id="KW-0732">Signal</keyword>
<dbReference type="GO" id="GO:0000014">
    <property type="term" value="F:single-stranded DNA endodeoxyribonuclease activity"/>
    <property type="evidence" value="ECO:0007669"/>
    <property type="project" value="UniProtKB-ARBA"/>
</dbReference>
<keyword evidence="6 11" id="KW-0255">Endonuclease</keyword>
<keyword evidence="7" id="KW-0378">Hydrolase</keyword>
<dbReference type="CDD" id="cd11010">
    <property type="entry name" value="S1-P1_nuclease"/>
    <property type="match status" value="1"/>
</dbReference>
<evidence type="ECO:0000256" key="4">
    <source>
        <dbReference type="ARBA" id="ARBA00022722"/>
    </source>
</evidence>
<gene>
    <name evidence="11" type="primary">ENDO1</name>
    <name evidence="11" type="ORF">MA16_Dca011835</name>
</gene>
<keyword evidence="4" id="KW-0540">Nuclease</keyword>
<dbReference type="Proteomes" id="UP000233837">
    <property type="component" value="Unassembled WGS sequence"/>
</dbReference>
<evidence type="ECO:0000256" key="7">
    <source>
        <dbReference type="ARBA" id="ARBA00022801"/>
    </source>
</evidence>
<dbReference type="InterPro" id="IPR003154">
    <property type="entry name" value="S1/P1nuclease"/>
</dbReference>
<dbReference type="SUPFAM" id="SSF48537">
    <property type="entry name" value="Phospholipase C/P1 nuclease"/>
    <property type="match status" value="1"/>
</dbReference>
<organism evidence="11 12">
    <name type="scientific">Dendrobium catenatum</name>
    <dbReference type="NCBI Taxonomy" id="906689"/>
    <lineage>
        <taxon>Eukaryota</taxon>
        <taxon>Viridiplantae</taxon>
        <taxon>Streptophyta</taxon>
        <taxon>Embryophyta</taxon>
        <taxon>Tracheophyta</taxon>
        <taxon>Spermatophyta</taxon>
        <taxon>Magnoliopsida</taxon>
        <taxon>Liliopsida</taxon>
        <taxon>Asparagales</taxon>
        <taxon>Orchidaceae</taxon>
        <taxon>Epidendroideae</taxon>
        <taxon>Malaxideae</taxon>
        <taxon>Dendrobiinae</taxon>
        <taxon>Dendrobium</taxon>
    </lineage>
</organism>
<proteinExistence type="inferred from homology"/>
<dbReference type="PANTHER" id="PTHR33146">
    <property type="entry name" value="ENDONUCLEASE 4"/>
    <property type="match status" value="1"/>
</dbReference>
<dbReference type="GO" id="GO:0003676">
    <property type="term" value="F:nucleic acid binding"/>
    <property type="evidence" value="ECO:0007669"/>
    <property type="project" value="InterPro"/>
</dbReference>
<keyword evidence="12" id="KW-1185">Reference proteome</keyword>
<dbReference type="InterPro" id="IPR008947">
    <property type="entry name" value="PLipase_C/P1_nuclease_dom_sf"/>
</dbReference>
<dbReference type="AlphaFoldDB" id="A0A2I0XDD5"/>